<dbReference type="AlphaFoldDB" id="A0A1C4ZTB7"/>
<dbReference type="RefSeq" id="WP_143740279.1">
    <property type="nucleotide sequence ID" value="NZ_LT607413.1"/>
</dbReference>
<reference evidence="3" key="1">
    <citation type="submission" date="2016-06" db="EMBL/GenBank/DDBJ databases">
        <authorList>
            <person name="Varghese N."/>
            <person name="Submissions Spin"/>
        </authorList>
    </citation>
    <scope>NUCLEOTIDE SEQUENCE [LARGE SCALE GENOMIC DNA]</scope>
    <source>
        <strain evidence="3">DSM 43816</strain>
    </source>
</reference>
<feature type="transmembrane region" description="Helical" evidence="1">
    <location>
        <begin position="51"/>
        <end position="72"/>
    </location>
</feature>
<protein>
    <submittedName>
        <fullName evidence="2">Uncharacterized protein</fullName>
    </submittedName>
</protein>
<keyword evidence="3" id="KW-1185">Reference proteome</keyword>
<dbReference type="Proteomes" id="UP000198253">
    <property type="component" value="Chromosome I"/>
</dbReference>
<keyword evidence="1" id="KW-0812">Transmembrane</keyword>
<organism evidence="2 3">
    <name type="scientific">Micromonospora echinospora</name>
    <name type="common">Micromonospora purpurea</name>
    <dbReference type="NCBI Taxonomy" id="1877"/>
    <lineage>
        <taxon>Bacteria</taxon>
        <taxon>Bacillati</taxon>
        <taxon>Actinomycetota</taxon>
        <taxon>Actinomycetes</taxon>
        <taxon>Micromonosporales</taxon>
        <taxon>Micromonosporaceae</taxon>
        <taxon>Micromonospora</taxon>
    </lineage>
</organism>
<name>A0A1C4ZTB7_MICEC</name>
<feature type="transmembrane region" description="Helical" evidence="1">
    <location>
        <begin position="175"/>
        <end position="196"/>
    </location>
</feature>
<proteinExistence type="predicted"/>
<evidence type="ECO:0000313" key="2">
    <source>
        <dbReference type="EMBL" id="SCF36210.1"/>
    </source>
</evidence>
<sequence length="296" mass="32393">MAILRALAVLDVAAALLALLMWVAELVGWLVQLPSLRRLERHWHAIPHERWITLASIPLVTVFGGILLSYGVNLLSDADGGRNLPGVFSLVLGFGLTAWYYTRQAAGAYQRPTPRARNRGLIADAAVTLARRPPPDLRSREALRVALRRVNRLGARLAAADDGGWRDACRRERRWLVVLVAVVVGAPVLTLVLFAWRLVGGSPTTRGLPGVVAMLAGIAVAVLLAMGSRRYRLRRERRLFGRELQQGSADLLGRMFDPTRGERVPAPVLAEVATTLRRVYGTPAVTGPRPDPPDGR</sequence>
<keyword evidence="1" id="KW-1133">Transmembrane helix</keyword>
<dbReference type="InParanoid" id="A0A1C4ZTB7"/>
<evidence type="ECO:0000256" key="1">
    <source>
        <dbReference type="SAM" id="Phobius"/>
    </source>
</evidence>
<feature type="transmembrane region" description="Helical" evidence="1">
    <location>
        <begin position="6"/>
        <end position="31"/>
    </location>
</feature>
<accession>A0A1C4ZTB7</accession>
<feature type="transmembrane region" description="Helical" evidence="1">
    <location>
        <begin position="84"/>
        <end position="102"/>
    </location>
</feature>
<gene>
    <name evidence="2" type="ORF">GA0070618_5746</name>
</gene>
<evidence type="ECO:0000313" key="3">
    <source>
        <dbReference type="Proteomes" id="UP000198253"/>
    </source>
</evidence>
<dbReference type="OrthoDB" id="3388799at2"/>
<feature type="transmembrane region" description="Helical" evidence="1">
    <location>
        <begin position="208"/>
        <end position="228"/>
    </location>
</feature>
<dbReference type="EMBL" id="LT607413">
    <property type="protein sequence ID" value="SCF36210.1"/>
    <property type="molecule type" value="Genomic_DNA"/>
</dbReference>
<keyword evidence="1" id="KW-0472">Membrane</keyword>